<evidence type="ECO:0000313" key="2">
    <source>
        <dbReference type="EMBL" id="AYV83113.1"/>
    </source>
</evidence>
<feature type="region of interest" description="Disordered" evidence="1">
    <location>
        <begin position="1"/>
        <end position="40"/>
    </location>
</feature>
<accession>A0A3G5AB96</accession>
<organism evidence="2">
    <name type="scientific">Hyperionvirus sp</name>
    <dbReference type="NCBI Taxonomy" id="2487770"/>
    <lineage>
        <taxon>Viruses</taxon>
        <taxon>Varidnaviria</taxon>
        <taxon>Bamfordvirae</taxon>
        <taxon>Nucleocytoviricota</taxon>
        <taxon>Megaviricetes</taxon>
        <taxon>Imitervirales</taxon>
        <taxon>Mimiviridae</taxon>
        <taxon>Klosneuvirinae</taxon>
    </lineage>
</organism>
<protein>
    <submittedName>
        <fullName evidence="2">Uncharacterized protein</fullName>
    </submittedName>
</protein>
<evidence type="ECO:0000256" key="1">
    <source>
        <dbReference type="SAM" id="MobiDB-lite"/>
    </source>
</evidence>
<sequence>MRGSSDRSGATPLREGVDAIASGDLSGSNGTPNITVKFNR</sequence>
<proteinExistence type="predicted"/>
<reference evidence="2" key="1">
    <citation type="submission" date="2018-10" db="EMBL/GenBank/DDBJ databases">
        <title>Hidden diversity of soil giant viruses.</title>
        <authorList>
            <person name="Schulz F."/>
            <person name="Alteio L."/>
            <person name="Goudeau D."/>
            <person name="Ryan E.M."/>
            <person name="Malmstrom R.R."/>
            <person name="Blanchard J."/>
            <person name="Woyke T."/>
        </authorList>
    </citation>
    <scope>NUCLEOTIDE SEQUENCE</scope>
    <source>
        <strain evidence="2">HYV1</strain>
    </source>
</reference>
<name>A0A3G5AB96_9VIRU</name>
<dbReference type="EMBL" id="MK072386">
    <property type="protein sequence ID" value="AYV83113.1"/>
    <property type="molecule type" value="Genomic_DNA"/>
</dbReference>
<gene>
    <name evidence="2" type="ORF">Hyperionvirus4_78</name>
</gene>
<feature type="compositionally biased region" description="Polar residues" evidence="1">
    <location>
        <begin position="25"/>
        <end position="40"/>
    </location>
</feature>